<dbReference type="EMBL" id="CP046455">
    <property type="protein sequence ID" value="QGU06603.1"/>
    <property type="molecule type" value="Genomic_DNA"/>
</dbReference>
<dbReference type="InterPro" id="IPR000073">
    <property type="entry name" value="AB_hydrolase_1"/>
</dbReference>
<keyword evidence="3" id="KW-1185">Reference proteome</keyword>
<name>A0A6B8VR70_9CORY</name>
<proteinExistence type="predicted"/>
<dbReference type="Pfam" id="PF12697">
    <property type="entry name" value="Abhydrolase_6"/>
    <property type="match status" value="1"/>
</dbReference>
<dbReference type="PANTHER" id="PTHR43433">
    <property type="entry name" value="HYDROLASE, ALPHA/BETA FOLD FAMILY PROTEIN"/>
    <property type="match status" value="1"/>
</dbReference>
<dbReference type="Gene3D" id="3.40.50.1820">
    <property type="entry name" value="alpha/beta hydrolase"/>
    <property type="match status" value="1"/>
</dbReference>
<dbReference type="GO" id="GO:0004806">
    <property type="term" value="F:triacylglycerol lipase activity"/>
    <property type="evidence" value="ECO:0007669"/>
    <property type="project" value="TreeGrafter"/>
</dbReference>
<organism evidence="2 3">
    <name type="scientific">Corynebacterium occultum</name>
    <dbReference type="NCBI Taxonomy" id="2675219"/>
    <lineage>
        <taxon>Bacteria</taxon>
        <taxon>Bacillati</taxon>
        <taxon>Actinomycetota</taxon>
        <taxon>Actinomycetes</taxon>
        <taxon>Mycobacteriales</taxon>
        <taxon>Corynebacteriaceae</taxon>
        <taxon>Corynebacterium</taxon>
    </lineage>
</organism>
<evidence type="ECO:0000313" key="3">
    <source>
        <dbReference type="Proteomes" id="UP000424462"/>
    </source>
</evidence>
<dbReference type="InterPro" id="IPR029058">
    <property type="entry name" value="AB_hydrolase_fold"/>
</dbReference>
<feature type="domain" description="AB hydrolase-1" evidence="1">
    <location>
        <begin position="29"/>
        <end position="257"/>
    </location>
</feature>
<dbReference type="GO" id="GO:0046503">
    <property type="term" value="P:glycerolipid catabolic process"/>
    <property type="evidence" value="ECO:0007669"/>
    <property type="project" value="TreeGrafter"/>
</dbReference>
<dbReference type="KEGG" id="cok:COCCU_03245"/>
<dbReference type="InterPro" id="IPR050471">
    <property type="entry name" value="AB_hydrolase"/>
</dbReference>
<dbReference type="EC" id="3.8.1.3" evidence="2"/>
<reference evidence="2 3" key="1">
    <citation type="submission" date="2019-11" db="EMBL/GenBank/DDBJ databases">
        <title>Complete genome sequence of Corynebacterium kalinowskii 1959, a novel Corynebacterium species isolated from soil of a small paddock in Vilsendorf, Germany.</title>
        <authorList>
            <person name="Schaffert L."/>
            <person name="Ruwe M."/>
            <person name="Milse J."/>
            <person name="Hanuschka K."/>
            <person name="Ortseifen V."/>
            <person name="Droste J."/>
            <person name="Brandt D."/>
            <person name="Schlueter L."/>
            <person name="Kutter Y."/>
            <person name="Vinke S."/>
            <person name="Viehoefer P."/>
            <person name="Jacob L."/>
            <person name="Luebke N.-C."/>
            <person name="Schulte-Berndt E."/>
            <person name="Hain C."/>
            <person name="Linder M."/>
            <person name="Schmidt P."/>
            <person name="Wollenschlaeger L."/>
            <person name="Luttermann T."/>
            <person name="Thieme E."/>
            <person name="Hassa J."/>
            <person name="Haak M."/>
            <person name="Wittchen M."/>
            <person name="Mentz A."/>
            <person name="Persicke M."/>
            <person name="Busche T."/>
            <person name="Ruckert C."/>
        </authorList>
    </citation>
    <scope>NUCLEOTIDE SEQUENCE [LARGE SCALE GENOMIC DNA]</scope>
    <source>
        <strain evidence="2 3">2039</strain>
    </source>
</reference>
<protein>
    <submittedName>
        <fullName evidence="2">Haloacetate dehalogenase H-1</fullName>
        <ecNumber evidence="2">3.8.1.3</ecNumber>
    </submittedName>
</protein>
<dbReference type="SUPFAM" id="SSF53474">
    <property type="entry name" value="alpha/beta-Hydrolases"/>
    <property type="match status" value="1"/>
</dbReference>
<accession>A0A6B8VR70</accession>
<dbReference type="RefSeq" id="WP_156230194.1">
    <property type="nucleotide sequence ID" value="NZ_CP046455.1"/>
</dbReference>
<dbReference type="GO" id="GO:0018785">
    <property type="term" value="F:haloacetate dehalogenase activity"/>
    <property type="evidence" value="ECO:0007669"/>
    <property type="project" value="UniProtKB-EC"/>
</dbReference>
<evidence type="ECO:0000313" key="2">
    <source>
        <dbReference type="EMBL" id="QGU06603.1"/>
    </source>
</evidence>
<evidence type="ECO:0000259" key="1">
    <source>
        <dbReference type="Pfam" id="PF12697"/>
    </source>
</evidence>
<gene>
    <name evidence="2" type="primary">dehH1</name>
    <name evidence="2" type="ORF">COCCU_03245</name>
</gene>
<sequence>MTFTPKIEHTTSPDGTQIAYQVQGVGPALVVVTGSVGNMEQWQDCARELAKYFTVYLYDRRGRGNSGDHPEYSIATEVEDLQAILKVACPGARVLAHSYGALCALQHALTHGIQAELFLFEPPLNLDRLVAGEYLVDYRAAIEAGDHDRAMRIAMIGMVDLPAEAVEQIAQSPLWPQLVSLAPTWTREFEQIDALGFDHRRYRTLPGEKMHFLVGTKTTPMLQRSTKLLTELLPEAELSEMRGLNHFSHVTSPVEVASYVAQAAGRLEDAA</sequence>
<keyword evidence="2" id="KW-0378">Hydrolase</keyword>
<dbReference type="AlphaFoldDB" id="A0A6B8VR70"/>
<dbReference type="PANTHER" id="PTHR43433:SF5">
    <property type="entry name" value="AB HYDROLASE-1 DOMAIN-CONTAINING PROTEIN"/>
    <property type="match status" value="1"/>
</dbReference>
<dbReference type="Proteomes" id="UP000424462">
    <property type="component" value="Chromosome"/>
</dbReference>